<name>A0A0R3SQY0_HYMDI</name>
<organism evidence="6">
    <name type="scientific">Hymenolepis diminuta</name>
    <name type="common">Rat tapeworm</name>
    <dbReference type="NCBI Taxonomy" id="6216"/>
    <lineage>
        <taxon>Eukaryota</taxon>
        <taxon>Metazoa</taxon>
        <taxon>Spiralia</taxon>
        <taxon>Lophotrochozoa</taxon>
        <taxon>Platyhelminthes</taxon>
        <taxon>Cestoda</taxon>
        <taxon>Eucestoda</taxon>
        <taxon>Cyclophyllidea</taxon>
        <taxon>Hymenolepididae</taxon>
        <taxon>Hymenolepis</taxon>
    </lineage>
</organism>
<feature type="repeat" description="ARM" evidence="1">
    <location>
        <begin position="99"/>
        <end position="141"/>
    </location>
</feature>
<dbReference type="PANTHER" id="PTHR19316:SF18">
    <property type="entry name" value="HSP70-BINDING PROTEIN 1"/>
    <property type="match status" value="1"/>
</dbReference>
<dbReference type="PANTHER" id="PTHR19316">
    <property type="entry name" value="PROTEIN FOLDING REGULATOR"/>
    <property type="match status" value="1"/>
</dbReference>
<dbReference type="InterPro" id="IPR050693">
    <property type="entry name" value="Hsp70_NEF-Inhibitors"/>
</dbReference>
<dbReference type="InterPro" id="IPR011989">
    <property type="entry name" value="ARM-like"/>
</dbReference>
<dbReference type="EMBL" id="CABIJS010000199">
    <property type="protein sequence ID" value="VUZ45990.1"/>
    <property type="molecule type" value="Genomic_DNA"/>
</dbReference>
<dbReference type="Gene3D" id="1.25.10.10">
    <property type="entry name" value="Leucine-rich Repeat Variant"/>
    <property type="match status" value="1"/>
</dbReference>
<dbReference type="OrthoDB" id="10250458at2759"/>
<evidence type="ECO:0000313" key="5">
    <source>
        <dbReference type="Proteomes" id="UP000321570"/>
    </source>
</evidence>
<evidence type="ECO:0000313" key="3">
    <source>
        <dbReference type="EMBL" id="VUZ45990.1"/>
    </source>
</evidence>
<dbReference type="InterPro" id="IPR016024">
    <property type="entry name" value="ARM-type_fold"/>
</dbReference>
<dbReference type="SUPFAM" id="SSF48371">
    <property type="entry name" value="ARM repeat"/>
    <property type="match status" value="1"/>
</dbReference>
<dbReference type="GO" id="GO:0000774">
    <property type="term" value="F:adenyl-nucleotide exchange factor activity"/>
    <property type="evidence" value="ECO:0007669"/>
    <property type="project" value="TreeGrafter"/>
</dbReference>
<protein>
    <submittedName>
        <fullName evidence="6">Fes1 domain-containing protein</fullName>
    </submittedName>
</protein>
<dbReference type="InterPro" id="IPR000225">
    <property type="entry name" value="Armadillo"/>
</dbReference>
<gene>
    <name evidence="2" type="ORF">HDID_LOCUS7518</name>
    <name evidence="3" type="ORF">WMSIL1_LOCUS5828</name>
</gene>
<reference evidence="2 4" key="2">
    <citation type="submission" date="2018-11" db="EMBL/GenBank/DDBJ databases">
        <authorList>
            <consortium name="Pathogen Informatics"/>
        </authorList>
    </citation>
    <scope>NUCLEOTIDE SEQUENCE [LARGE SCALE GENOMIC DNA]</scope>
</reference>
<dbReference type="WBParaSite" id="HDID_0000752001-mRNA-1">
    <property type="protein sequence ID" value="HDID_0000752001-mRNA-1"/>
    <property type="gene ID" value="HDID_0000752001"/>
</dbReference>
<keyword evidence="5" id="KW-1185">Reference proteome</keyword>
<sequence length="317" mass="35799">MGEIPNHLKGLLRFCIEAGSEPSGGIEPMDPERAKWLREALEHTTVDVVEEMKRRISKVIENLYSKFSNDKKGETVECLEDLIDFTEDINLADVFLKIGGLELLKELLEKPFEDYLSYAGMLLSNVMQNHPEAQSIAIDAGLLDTTLDLLPKQEDPGDLGGLLSGISSLIRACKKSIEKFLHLNGFETIFQVLEKIEPEEEYSRFIEKAAFFLYCISQEFSAMQRVELRSSDITERIAGLIMKFKVPREFLVRALTFLLVGRISILDDPLADPNPPAPVTLTLNAEMSDKLRKWAESEVVQKQLDPDARRSLLKALD</sequence>
<dbReference type="Proteomes" id="UP000274504">
    <property type="component" value="Unassembled WGS sequence"/>
</dbReference>
<proteinExistence type="predicted"/>
<reference evidence="3 5" key="3">
    <citation type="submission" date="2019-07" db="EMBL/GenBank/DDBJ databases">
        <authorList>
            <person name="Jastrzebski P J."/>
            <person name="Paukszto L."/>
            <person name="Jastrzebski P J."/>
        </authorList>
    </citation>
    <scope>NUCLEOTIDE SEQUENCE [LARGE SCALE GENOMIC DNA]</scope>
    <source>
        <strain evidence="3 5">WMS-il1</strain>
    </source>
</reference>
<dbReference type="PROSITE" id="PS50176">
    <property type="entry name" value="ARM_REPEAT"/>
    <property type="match status" value="1"/>
</dbReference>
<dbReference type="EMBL" id="UYSG01010943">
    <property type="protein sequence ID" value="VDL59836.1"/>
    <property type="molecule type" value="Genomic_DNA"/>
</dbReference>
<evidence type="ECO:0000313" key="2">
    <source>
        <dbReference type="EMBL" id="VDL59836.1"/>
    </source>
</evidence>
<accession>A0A0R3SQY0</accession>
<dbReference type="STRING" id="6216.A0A0R3SQY0"/>
<dbReference type="Proteomes" id="UP000321570">
    <property type="component" value="Unassembled WGS sequence"/>
</dbReference>
<reference evidence="6" key="1">
    <citation type="submission" date="2017-02" db="UniProtKB">
        <authorList>
            <consortium name="WormBaseParasite"/>
        </authorList>
    </citation>
    <scope>IDENTIFICATION</scope>
</reference>
<evidence type="ECO:0000256" key="1">
    <source>
        <dbReference type="PROSITE-ProRule" id="PRU00259"/>
    </source>
</evidence>
<evidence type="ECO:0000313" key="4">
    <source>
        <dbReference type="Proteomes" id="UP000274504"/>
    </source>
</evidence>
<evidence type="ECO:0000313" key="6">
    <source>
        <dbReference type="WBParaSite" id="HDID_0000752001-mRNA-1"/>
    </source>
</evidence>
<dbReference type="AlphaFoldDB" id="A0A0R3SQY0"/>
<dbReference type="GO" id="GO:0005783">
    <property type="term" value="C:endoplasmic reticulum"/>
    <property type="evidence" value="ECO:0007669"/>
    <property type="project" value="TreeGrafter"/>
</dbReference>